<keyword evidence="2" id="KW-1185">Reference proteome</keyword>
<sequence length="393" mass="44315">MKLIPTLTLTLASIGFFSTPFQFVVAEESKELLLNQASAETLSTSVAHKKRSITQELAVNYKTYGHHLKTQVNQYQLSVNLEKFIYLDKQTDSNIRKLNQGIRQLKGITQHNTNIIDLRLANANMLTQWQAGQSPLFAYAPEGNDTQWTYIEAFDEAGNIHLLDAHVLPTRPVFIIELNGEQTLKEGIETMHSVFNAANVNLDKNILRTDFSTMVDEPLSTTVVKNIKLKNVEESWISGDAEVYAIVSGISPENTDIAPQLDILEFPYLDEADTNYSPNQIVVQWENYRWQAVDIVLMENDDNTNYKNLASAILEAATAVLRLIPDPTVQGYAIIPQLTNAIIQAMPDSWWTNDDDYLDVFYTIFENQTYTNHKGASNNATVDLEPLTIQPRG</sequence>
<dbReference type="RefSeq" id="WP_248942025.1">
    <property type="nucleotide sequence ID" value="NZ_JAKIKS010000097.1"/>
</dbReference>
<evidence type="ECO:0000313" key="2">
    <source>
        <dbReference type="Proteomes" id="UP001203423"/>
    </source>
</evidence>
<dbReference type="Pfam" id="PF11301">
    <property type="entry name" value="DUF3103"/>
    <property type="match status" value="1"/>
</dbReference>
<protein>
    <submittedName>
        <fullName evidence="1">DUF3103 domain-containing protein</fullName>
    </submittedName>
</protein>
<proteinExistence type="predicted"/>
<accession>A0ABT0LGW7</accession>
<dbReference type="EMBL" id="JAKIKS010000097">
    <property type="protein sequence ID" value="MCL1126610.1"/>
    <property type="molecule type" value="Genomic_DNA"/>
</dbReference>
<gene>
    <name evidence="1" type="ORF">L2764_19505</name>
</gene>
<name>A0ABT0LGW7_9GAMM</name>
<dbReference type="InterPro" id="IPR021452">
    <property type="entry name" value="DUF3103"/>
</dbReference>
<reference evidence="1 2" key="1">
    <citation type="submission" date="2022-01" db="EMBL/GenBank/DDBJ databases">
        <title>Whole genome-based taxonomy of the Shewanellaceae.</title>
        <authorList>
            <person name="Martin-Rodriguez A.J."/>
        </authorList>
    </citation>
    <scope>NUCLEOTIDE SEQUENCE [LARGE SCALE GENOMIC DNA]</scope>
    <source>
        <strain evidence="1 2">DSM 17177</strain>
    </source>
</reference>
<comment type="caution">
    <text evidence="1">The sequence shown here is derived from an EMBL/GenBank/DDBJ whole genome shotgun (WGS) entry which is preliminary data.</text>
</comment>
<dbReference type="Proteomes" id="UP001203423">
    <property type="component" value="Unassembled WGS sequence"/>
</dbReference>
<organism evidence="1 2">
    <name type="scientific">Shewanella surugensis</name>
    <dbReference type="NCBI Taxonomy" id="212020"/>
    <lineage>
        <taxon>Bacteria</taxon>
        <taxon>Pseudomonadati</taxon>
        <taxon>Pseudomonadota</taxon>
        <taxon>Gammaproteobacteria</taxon>
        <taxon>Alteromonadales</taxon>
        <taxon>Shewanellaceae</taxon>
        <taxon>Shewanella</taxon>
    </lineage>
</organism>
<evidence type="ECO:0000313" key="1">
    <source>
        <dbReference type="EMBL" id="MCL1126610.1"/>
    </source>
</evidence>